<dbReference type="SUPFAM" id="SSF54593">
    <property type="entry name" value="Glyoxalase/Bleomycin resistance protein/Dihydroxybiphenyl dioxygenase"/>
    <property type="match status" value="1"/>
</dbReference>
<dbReference type="Proteomes" id="UP000216840">
    <property type="component" value="Unassembled WGS sequence"/>
</dbReference>
<dbReference type="InterPro" id="IPR029068">
    <property type="entry name" value="Glyas_Bleomycin-R_OHBP_Dase"/>
</dbReference>
<protein>
    <recommendedName>
        <fullName evidence="1">PhnB-like domain-containing protein</fullName>
    </recommendedName>
</protein>
<dbReference type="EMBL" id="NGJN01000005">
    <property type="protein sequence ID" value="OZV68161.1"/>
    <property type="molecule type" value="Genomic_DNA"/>
</dbReference>
<dbReference type="Pfam" id="PF06983">
    <property type="entry name" value="3-dmu-9_3-mt"/>
    <property type="match status" value="1"/>
</dbReference>
<organism evidence="2 3">
    <name type="scientific">Winogradskyella aurantia</name>
    <dbReference type="NCBI Taxonomy" id="1915063"/>
    <lineage>
        <taxon>Bacteria</taxon>
        <taxon>Pseudomonadati</taxon>
        <taxon>Bacteroidota</taxon>
        <taxon>Flavobacteriia</taxon>
        <taxon>Flavobacteriales</taxon>
        <taxon>Flavobacteriaceae</taxon>
        <taxon>Winogradskyella</taxon>
    </lineage>
</organism>
<sequence>MTKITPLLILALLTFGCSESKPKSNSEEVIALRTELDGLKHLKAKTSKDTESQIATFLTFQENNAEEAMNFYVDLFENSKITDIQRYGKDGPAKEGTIMVAFFDLNGSKFACSDSYMKHDWTFTPGVSIWVECKTADEIDKLFTKLSEHGKVLMPLDNYGFSTKFGFIEDRFGVSWQLNFEKT</sequence>
<name>A0A265US90_9FLAO</name>
<accession>A0A265US90</accession>
<keyword evidence="3" id="KW-1185">Reference proteome</keyword>
<comment type="caution">
    <text evidence="2">The sequence shown here is derived from an EMBL/GenBank/DDBJ whole genome shotgun (WGS) entry which is preliminary data.</text>
</comment>
<proteinExistence type="predicted"/>
<dbReference type="OrthoDB" id="9795306at2"/>
<gene>
    <name evidence="2" type="ORF">CA834_10975</name>
</gene>
<feature type="domain" description="PhnB-like" evidence="1">
    <location>
        <begin position="53"/>
        <end position="178"/>
    </location>
</feature>
<dbReference type="PANTHER" id="PTHR33990:SF4">
    <property type="entry name" value="PHNB-LIKE DOMAIN-CONTAINING PROTEIN"/>
    <property type="match status" value="1"/>
</dbReference>
<evidence type="ECO:0000313" key="2">
    <source>
        <dbReference type="EMBL" id="OZV68161.1"/>
    </source>
</evidence>
<dbReference type="PROSITE" id="PS51257">
    <property type="entry name" value="PROKAR_LIPOPROTEIN"/>
    <property type="match status" value="1"/>
</dbReference>
<dbReference type="AlphaFoldDB" id="A0A265US90"/>
<evidence type="ECO:0000259" key="1">
    <source>
        <dbReference type="Pfam" id="PF06983"/>
    </source>
</evidence>
<dbReference type="CDD" id="cd06588">
    <property type="entry name" value="PhnB_like"/>
    <property type="match status" value="1"/>
</dbReference>
<evidence type="ECO:0000313" key="3">
    <source>
        <dbReference type="Proteomes" id="UP000216840"/>
    </source>
</evidence>
<reference evidence="2 3" key="1">
    <citation type="submission" date="2017-05" db="EMBL/GenBank/DDBJ databases">
        <title>The draft genome sequence of Idiomarina salinarum WNB302.</title>
        <authorList>
            <person name="Sun Y."/>
            <person name="Chen B."/>
            <person name="Du Z."/>
        </authorList>
    </citation>
    <scope>NUCLEOTIDE SEQUENCE [LARGE SCALE GENOMIC DNA]</scope>
    <source>
        <strain evidence="2 3">WNB302</strain>
    </source>
</reference>
<dbReference type="Gene3D" id="3.30.720.100">
    <property type="match status" value="1"/>
</dbReference>
<dbReference type="RefSeq" id="WP_094968747.1">
    <property type="nucleotide sequence ID" value="NZ_NGJN01000005.1"/>
</dbReference>
<dbReference type="Gene3D" id="3.30.720.110">
    <property type="match status" value="1"/>
</dbReference>
<dbReference type="InterPro" id="IPR028973">
    <property type="entry name" value="PhnB-like"/>
</dbReference>
<dbReference type="PANTHER" id="PTHR33990">
    <property type="entry name" value="PROTEIN YJDN-RELATED"/>
    <property type="match status" value="1"/>
</dbReference>